<evidence type="ECO:0000313" key="2">
    <source>
        <dbReference type="Proteomes" id="UP000593565"/>
    </source>
</evidence>
<gene>
    <name evidence="1" type="ORF">AMELA_G00198480</name>
</gene>
<dbReference type="Proteomes" id="UP000593565">
    <property type="component" value="Unassembled WGS sequence"/>
</dbReference>
<organism evidence="1 2">
    <name type="scientific">Ameiurus melas</name>
    <name type="common">Black bullhead</name>
    <name type="synonym">Silurus melas</name>
    <dbReference type="NCBI Taxonomy" id="219545"/>
    <lineage>
        <taxon>Eukaryota</taxon>
        <taxon>Metazoa</taxon>
        <taxon>Chordata</taxon>
        <taxon>Craniata</taxon>
        <taxon>Vertebrata</taxon>
        <taxon>Euteleostomi</taxon>
        <taxon>Actinopterygii</taxon>
        <taxon>Neopterygii</taxon>
        <taxon>Teleostei</taxon>
        <taxon>Ostariophysi</taxon>
        <taxon>Siluriformes</taxon>
        <taxon>Ictaluridae</taxon>
        <taxon>Ameiurus</taxon>
    </lineage>
</organism>
<sequence length="140" mass="15322">LHSRSAIWCQCEEVHSKQPIIRTRITRNLEPIPGSIGHKAGYTLDRVPVHCRAQSHTHSHTHSYTTDTPISLPHYGHFRHANQPTFGLGEETGVPGGNPRSTGRTCKFRTHVSPAGIEPQTLEVGGANVLTTKPPCAPLK</sequence>
<feature type="non-terminal residue" evidence="1">
    <location>
        <position position="1"/>
    </location>
</feature>
<accession>A0A7J6A8J5</accession>
<proteinExistence type="predicted"/>
<name>A0A7J6A8J5_AMEME</name>
<reference evidence="1 2" key="1">
    <citation type="submission" date="2020-02" db="EMBL/GenBank/DDBJ databases">
        <title>A chromosome-scale genome assembly of the black bullhead catfish (Ameiurus melas).</title>
        <authorList>
            <person name="Wen M."/>
            <person name="Zham M."/>
            <person name="Cabau C."/>
            <person name="Klopp C."/>
            <person name="Donnadieu C."/>
            <person name="Roques C."/>
            <person name="Bouchez O."/>
            <person name="Lampietro C."/>
            <person name="Jouanno E."/>
            <person name="Herpin A."/>
            <person name="Louis A."/>
            <person name="Berthelot C."/>
            <person name="Parey E."/>
            <person name="Roest-Crollius H."/>
            <person name="Braasch I."/>
            <person name="Postlethwait J."/>
            <person name="Robinson-Rechavi M."/>
            <person name="Echchiki A."/>
            <person name="Begum T."/>
            <person name="Montfort J."/>
            <person name="Schartl M."/>
            <person name="Bobe J."/>
            <person name="Guiguen Y."/>
        </authorList>
    </citation>
    <scope>NUCLEOTIDE SEQUENCE [LARGE SCALE GENOMIC DNA]</scope>
    <source>
        <strain evidence="1">M_S1</strain>
        <tissue evidence="1">Blood</tissue>
    </source>
</reference>
<comment type="caution">
    <text evidence="1">The sequence shown here is derived from an EMBL/GenBank/DDBJ whole genome shotgun (WGS) entry which is preliminary data.</text>
</comment>
<protein>
    <submittedName>
        <fullName evidence="1">Uncharacterized protein</fullName>
    </submittedName>
</protein>
<keyword evidence="2" id="KW-1185">Reference proteome</keyword>
<dbReference type="AlphaFoldDB" id="A0A7J6A8J5"/>
<dbReference type="EMBL" id="JAAGNN010000017">
    <property type="protein sequence ID" value="KAF4078371.1"/>
    <property type="molecule type" value="Genomic_DNA"/>
</dbReference>
<evidence type="ECO:0000313" key="1">
    <source>
        <dbReference type="EMBL" id="KAF4078371.1"/>
    </source>
</evidence>